<dbReference type="InterPro" id="IPR019453">
    <property type="entry name" value="VPS39/TGFA1_Znf"/>
</dbReference>
<comment type="subcellular location">
    <subcellularLocation>
        <location evidence="1">Endomembrane system</location>
        <topology evidence="1">Peripheral membrane protein</topology>
    </subcellularLocation>
</comment>
<dbReference type="GO" id="GO:0012505">
    <property type="term" value="C:endomembrane system"/>
    <property type="evidence" value="ECO:0007669"/>
    <property type="project" value="UniProtKB-SubCell"/>
</dbReference>
<evidence type="ECO:0000256" key="1">
    <source>
        <dbReference type="ARBA" id="ARBA00004184"/>
    </source>
</evidence>
<dbReference type="eggNOG" id="KOG2063">
    <property type="taxonomic scope" value="Eukaryota"/>
</dbReference>
<dbReference type="EMBL" id="CH981524">
    <property type="protein sequence ID" value="EDK42581.1"/>
    <property type="molecule type" value="Genomic_DNA"/>
</dbReference>
<comment type="similarity">
    <text evidence="3">Belongs to the VAM6/VPS39 family.</text>
</comment>
<dbReference type="HOGENOM" id="CLU_290702_0_0_1"/>
<dbReference type="STRING" id="379508.A5DTS3"/>
<dbReference type="GO" id="GO:0000329">
    <property type="term" value="C:fungal-type vacuole membrane"/>
    <property type="evidence" value="ECO:0007669"/>
    <property type="project" value="TreeGrafter"/>
</dbReference>
<evidence type="ECO:0000313" key="6">
    <source>
        <dbReference type="Proteomes" id="UP000001996"/>
    </source>
</evidence>
<dbReference type="InParanoid" id="A5DTS3"/>
<dbReference type="PROSITE" id="PS50219">
    <property type="entry name" value="CNH"/>
    <property type="match status" value="1"/>
</dbReference>
<dbReference type="VEuPathDB" id="FungiDB:LELG_00759"/>
<dbReference type="InterPro" id="IPR001180">
    <property type="entry name" value="CNH_dom"/>
</dbReference>
<keyword evidence="2" id="KW-0472">Membrane</keyword>
<dbReference type="Pfam" id="PF10366">
    <property type="entry name" value="Vps39_1"/>
    <property type="match status" value="1"/>
</dbReference>
<dbReference type="GO" id="GO:0034058">
    <property type="term" value="P:endosomal vesicle fusion"/>
    <property type="evidence" value="ECO:0007669"/>
    <property type="project" value="TreeGrafter"/>
</dbReference>
<proteinExistence type="inferred from homology"/>
<dbReference type="GO" id="GO:0006914">
    <property type="term" value="P:autophagy"/>
    <property type="evidence" value="ECO:0007669"/>
    <property type="project" value="TreeGrafter"/>
</dbReference>
<dbReference type="PANTHER" id="PTHR12894">
    <property type="entry name" value="CNH DOMAIN CONTAINING"/>
    <property type="match status" value="1"/>
</dbReference>
<gene>
    <name evidence="5" type="ORF">LELG_00759</name>
</gene>
<sequence>MNVDIIEPFIRVKLPLQGSSNRISSINETGDYLYVGTNKGDLYIYCSAPTPNTTLASIHHSLHLLKHSDRALTLKSKSIQETTNASLASRSIRSFRSYQDAKHLFTENSRYHLQHTFTNLTQDGSSISTIKILPPNLCESRGNMSKQMVMIISPTSLKLYELVGNHSNLLYSLDEPRITDALYINGDENGNHTTDRKENQERLLLISLKRKVFVVHITNKSRNVLRFNMLREILLKGRVQSLTKFNDDSVIVGTDTEYVTFSFDDFHVSPLAASQKADVFSQGAPFKYFGLSASGPLLWILDTGYGTLLLIRDTTVVALDKRCEEKLSILPIKLSVVPLAAIYIRPMYVAFVYQKRVEIYDLYLGILVQKFTHYLNSQYISALVEGDIFNLACGLDVLQFNISPPLKQILQFLNISGRVPGSNTGVNVSGNDNFNSTANFRHPQSDLKAVGIELAIQMVTLLESNDNNELFSSEKTKLLKLRELYKLKSIYLFDLYARYNEALVDIASEWMVSYHDVLQLFPDFLNAEILLLLLQSESLGGETHDADHDNKSMVPMIGTIKKVTKDDLETVNLSESEYETDTTRRTLPMASKKSKLAKSQGVRRFIKAVNNLIIYLTEQRRILALFMDKGSIKWKNVLLEPEDIYPPIDDQLEYVATIIDTSLFLCYFYTKPMLLGPLLRLPNNRCDSKIVNECLLSGLHNHVQQRNMMQPNYVAELLDFYFGRQLHEEALDMLKKLALENEDAVAIEKDANDNDPVHIHASKDDNYYNNYVTGPQLTVRYLQRLTNKHLSLIFEYALWVIDADESNSRLLFMNDSYECESLDNMAVLQFFVKRKDFDLAIEYLEWLLFKSDLVAKLKLEKLFVDFETKLCLLYLKQIKAHSLHEEEYYESLWRLLSTSETFDPWPILREIPTTEDKFLRLTVFVYKKLHEHENAVDVLYGQLNNLDEAIEYCSLIYRQPQGKQIGQNLFHKLLEDLLMNYSRNKNVDQIAKLLLGKGLQMSVERVFKVLPPSFPLFEIAPYLRLQVQRFQNDADDTRVNSQLYKVGSINLKHQVLQLQDQCFKINSSKTVCPVCKEKLGYSILTVTDNKDIIHYGCSQRLRQTS</sequence>
<evidence type="ECO:0000313" key="5">
    <source>
        <dbReference type="EMBL" id="EDK42581.1"/>
    </source>
</evidence>
<organism evidence="5 6">
    <name type="scientific">Lodderomyces elongisporus (strain ATCC 11503 / CBS 2605 / JCM 1781 / NBRC 1676 / NRRL YB-4239)</name>
    <name type="common">Yeast</name>
    <name type="synonym">Saccharomyces elongisporus</name>
    <dbReference type="NCBI Taxonomy" id="379508"/>
    <lineage>
        <taxon>Eukaryota</taxon>
        <taxon>Fungi</taxon>
        <taxon>Dikarya</taxon>
        <taxon>Ascomycota</taxon>
        <taxon>Saccharomycotina</taxon>
        <taxon>Pichiomycetes</taxon>
        <taxon>Debaryomycetaceae</taxon>
        <taxon>Candida/Lodderomyces clade</taxon>
        <taxon>Lodderomyces</taxon>
    </lineage>
</organism>
<name>A5DTS3_LODEL</name>
<evidence type="ECO:0000256" key="3">
    <source>
        <dbReference type="ARBA" id="ARBA00038201"/>
    </source>
</evidence>
<dbReference type="OMA" id="YECESYD"/>
<evidence type="ECO:0000259" key="4">
    <source>
        <dbReference type="PROSITE" id="PS50219"/>
    </source>
</evidence>
<dbReference type="InterPro" id="IPR032914">
    <property type="entry name" value="Vam6/VPS39/TRAP1"/>
</dbReference>
<dbReference type="AlphaFoldDB" id="A5DTS3"/>
<dbReference type="OrthoDB" id="5325112at2759"/>
<dbReference type="InterPro" id="IPR019452">
    <property type="entry name" value="VPS39/TGF_beta_rcpt-assoc_1"/>
</dbReference>
<feature type="domain" description="CNH" evidence="4">
    <location>
        <begin position="20"/>
        <end position="390"/>
    </location>
</feature>
<evidence type="ECO:0000256" key="2">
    <source>
        <dbReference type="ARBA" id="ARBA00023136"/>
    </source>
</evidence>
<reference evidence="5 6" key="1">
    <citation type="journal article" date="2009" name="Nature">
        <title>Evolution of pathogenicity and sexual reproduction in eight Candida genomes.</title>
        <authorList>
            <person name="Butler G."/>
            <person name="Rasmussen M.D."/>
            <person name="Lin M.F."/>
            <person name="Santos M.A."/>
            <person name="Sakthikumar S."/>
            <person name="Munro C.A."/>
            <person name="Rheinbay E."/>
            <person name="Grabherr M."/>
            <person name="Forche A."/>
            <person name="Reedy J.L."/>
            <person name="Agrafioti I."/>
            <person name="Arnaud M.B."/>
            <person name="Bates S."/>
            <person name="Brown A.J."/>
            <person name="Brunke S."/>
            <person name="Costanzo M.C."/>
            <person name="Fitzpatrick D.A."/>
            <person name="de Groot P.W."/>
            <person name="Harris D."/>
            <person name="Hoyer L.L."/>
            <person name="Hube B."/>
            <person name="Klis F.M."/>
            <person name="Kodira C."/>
            <person name="Lennard N."/>
            <person name="Logue M.E."/>
            <person name="Martin R."/>
            <person name="Neiman A.M."/>
            <person name="Nikolaou E."/>
            <person name="Quail M.A."/>
            <person name="Quinn J."/>
            <person name="Santos M.C."/>
            <person name="Schmitzberger F.F."/>
            <person name="Sherlock G."/>
            <person name="Shah P."/>
            <person name="Silverstein K.A."/>
            <person name="Skrzypek M.S."/>
            <person name="Soll D."/>
            <person name="Staggs R."/>
            <person name="Stansfield I."/>
            <person name="Stumpf M.P."/>
            <person name="Sudbery P.E."/>
            <person name="Srikantha T."/>
            <person name="Zeng Q."/>
            <person name="Berman J."/>
            <person name="Berriman M."/>
            <person name="Heitman J."/>
            <person name="Gow N.A."/>
            <person name="Lorenz M.C."/>
            <person name="Birren B.W."/>
            <person name="Kellis M."/>
            <person name="Cuomo C.A."/>
        </authorList>
    </citation>
    <scope>NUCLEOTIDE SEQUENCE [LARGE SCALE GENOMIC DNA]</scope>
    <source>
        <strain evidence="6">ATCC 11503 / BCRC 21390 / CBS 2605 / JCM 1781 / NBRC 1676 / NRRL YB-4239</strain>
    </source>
</reference>
<dbReference type="Proteomes" id="UP000001996">
    <property type="component" value="Unassembled WGS sequence"/>
</dbReference>
<accession>A5DTS3</accession>
<keyword evidence="6" id="KW-1185">Reference proteome</keyword>
<protein>
    <recommendedName>
        <fullName evidence="4">CNH domain-containing protein</fullName>
    </recommendedName>
</protein>
<dbReference type="Pfam" id="PF10367">
    <property type="entry name" value="zf-Vps39_C"/>
    <property type="match status" value="1"/>
</dbReference>
<dbReference type="PANTHER" id="PTHR12894:SF49">
    <property type="entry name" value="VAM6_VPS39-LIKE PROTEIN"/>
    <property type="match status" value="1"/>
</dbReference>